<protein>
    <recommendedName>
        <fullName evidence="5">Rds1 protein</fullName>
    </recommendedName>
</protein>
<dbReference type="PANTHER" id="PTHR38705">
    <property type="entry name" value="PROTEIN RDS1"/>
    <property type="match status" value="1"/>
</dbReference>
<reference evidence="3 4" key="1">
    <citation type="submission" date="2021-12" db="EMBL/GenBank/DDBJ databases">
        <title>High titer production of polyol ester of fatty acids by Rhodotorula paludigena BS15 towards product separation-free biomass refinery.</title>
        <authorList>
            <person name="Mano J."/>
            <person name="Ono H."/>
            <person name="Tanaka T."/>
            <person name="Naito K."/>
            <person name="Sushida H."/>
            <person name="Ike M."/>
            <person name="Tokuyasu K."/>
            <person name="Kitaoka M."/>
        </authorList>
    </citation>
    <scope>NUCLEOTIDE SEQUENCE [LARGE SCALE GENOMIC DNA]</scope>
    <source>
        <strain evidence="3 4">BS15</strain>
    </source>
</reference>
<keyword evidence="4" id="KW-1185">Reference proteome</keyword>
<gene>
    <name evidence="3" type="ORF">Rhopal_000321-T1</name>
</gene>
<dbReference type="InterPro" id="IPR039254">
    <property type="entry name" value="Rds1"/>
</dbReference>
<accession>A0AAV5GDG4</accession>
<evidence type="ECO:0008006" key="5">
    <source>
        <dbReference type="Google" id="ProtNLM"/>
    </source>
</evidence>
<dbReference type="Proteomes" id="UP001342314">
    <property type="component" value="Unassembled WGS sequence"/>
</dbReference>
<feature type="compositionally biased region" description="Polar residues" evidence="1">
    <location>
        <begin position="31"/>
        <end position="49"/>
    </location>
</feature>
<dbReference type="Pfam" id="PF13668">
    <property type="entry name" value="Ferritin_2"/>
    <property type="match status" value="1"/>
</dbReference>
<evidence type="ECO:0000256" key="1">
    <source>
        <dbReference type="SAM" id="MobiDB-lite"/>
    </source>
</evidence>
<dbReference type="AlphaFoldDB" id="A0AAV5GDG4"/>
<dbReference type="EMBL" id="BQKY01000001">
    <property type="protein sequence ID" value="GJN87372.1"/>
    <property type="molecule type" value="Genomic_DNA"/>
</dbReference>
<feature type="region of interest" description="Disordered" evidence="1">
    <location>
        <begin position="22"/>
        <end position="49"/>
    </location>
</feature>
<evidence type="ECO:0000313" key="3">
    <source>
        <dbReference type="EMBL" id="GJN87372.1"/>
    </source>
</evidence>
<dbReference type="PANTHER" id="PTHR38705:SF1">
    <property type="entry name" value="PROTEIN RDS1"/>
    <property type="match status" value="1"/>
</dbReference>
<feature type="signal peptide" evidence="2">
    <location>
        <begin position="1"/>
        <end position="18"/>
    </location>
</feature>
<comment type="caution">
    <text evidence="3">The sequence shown here is derived from an EMBL/GenBank/DDBJ whole genome shotgun (WGS) entry which is preliminary data.</text>
</comment>
<keyword evidence="2" id="KW-0732">Signal</keyword>
<organism evidence="3 4">
    <name type="scientific">Rhodotorula paludigena</name>
    <dbReference type="NCBI Taxonomy" id="86838"/>
    <lineage>
        <taxon>Eukaryota</taxon>
        <taxon>Fungi</taxon>
        <taxon>Dikarya</taxon>
        <taxon>Basidiomycota</taxon>
        <taxon>Pucciniomycotina</taxon>
        <taxon>Microbotryomycetes</taxon>
        <taxon>Sporidiobolales</taxon>
        <taxon>Sporidiobolaceae</taxon>
        <taxon>Rhodotorula</taxon>
    </lineage>
</organism>
<name>A0AAV5GDG4_9BASI</name>
<evidence type="ECO:0000313" key="4">
    <source>
        <dbReference type="Proteomes" id="UP001342314"/>
    </source>
</evidence>
<sequence>MLFSSSLAALAAVSAIHASPVVKRQGPGTGLPTNATRPDASSGNVTYTPVSSTEQVGSSYLNATVESVPLGVNNTGNWTVPYTNGSEPYPGAHIFIGNPITNGTNNSLAWPGQPAGGQLIYKPTYQVESNFDFQSLNLALNQELIELDLFHNGLARFTVEEFEAAGLNADDRFLIEHMANQEVGHAIALTNMLGGDRAAKQCVYQYPFNTVKEFVAFNQLLTRWGEAGVYGFLGQLDSRPAAQILLQSITTEARQQMVFRQFQGLPAQPEWFETGLPQSYAWTLLSPYIKSCPPNNPRIEWTRFPLINITNQPYALDGIPGINSNYTLTEGAGREITFEWEPLNKTVGYDDLYKTSSVAGDPKFMAFISQYNVTYVPLQNVSNNSASAIVPNATVFPGIGPSQITNSVFVALTDRDIYVTPYNLTLINNATVAVGIYQAS</sequence>
<feature type="chain" id="PRO_5043966375" description="Rds1 protein" evidence="2">
    <location>
        <begin position="19"/>
        <end position="440"/>
    </location>
</feature>
<proteinExistence type="predicted"/>
<evidence type="ECO:0000256" key="2">
    <source>
        <dbReference type="SAM" id="SignalP"/>
    </source>
</evidence>